<dbReference type="Pfam" id="PF01416">
    <property type="entry name" value="PseudoU_synth_1"/>
    <property type="match status" value="1"/>
</dbReference>
<organism evidence="9 10">
    <name type="scientific">Salinadaptatus halalkaliphilus</name>
    <dbReference type="NCBI Taxonomy" id="2419781"/>
    <lineage>
        <taxon>Archaea</taxon>
        <taxon>Methanobacteriati</taxon>
        <taxon>Methanobacteriota</taxon>
        <taxon>Stenosarchaea group</taxon>
        <taxon>Halobacteria</taxon>
        <taxon>Halobacteriales</taxon>
        <taxon>Natrialbaceae</taxon>
        <taxon>Salinadaptatus</taxon>
    </lineage>
</organism>
<evidence type="ECO:0000256" key="4">
    <source>
        <dbReference type="HAMAP-Rule" id="MF_00171"/>
    </source>
</evidence>
<evidence type="ECO:0000259" key="8">
    <source>
        <dbReference type="Pfam" id="PF01416"/>
    </source>
</evidence>
<dbReference type="PANTHER" id="PTHR11142:SF0">
    <property type="entry name" value="TRNA PSEUDOURIDINE SYNTHASE-LIKE 1"/>
    <property type="match status" value="1"/>
</dbReference>
<comment type="caution">
    <text evidence="4">Lacks conserved residue(s) required for the propagation of feature annotation.</text>
</comment>
<keyword evidence="2 4" id="KW-0819">tRNA processing</keyword>
<protein>
    <recommendedName>
        <fullName evidence="4">tRNA pseudouridine synthase A</fullName>
        <ecNumber evidence="4">5.4.99.12</ecNumber>
    </recommendedName>
    <alternativeName>
        <fullName evidence="4">tRNA pseudouridine(38-40) synthase</fullName>
    </alternativeName>
    <alternativeName>
        <fullName evidence="4">tRNA pseudouridylate synthase I</fullName>
    </alternativeName>
    <alternativeName>
        <fullName evidence="4">tRNA-uridine isomerase I</fullName>
    </alternativeName>
</protein>
<feature type="active site" description="Nucleophile" evidence="4 5">
    <location>
        <position position="58"/>
    </location>
</feature>
<dbReference type="AlphaFoldDB" id="A0A4S3TLV2"/>
<sequence>MPLRAFRIAYDGRPYHGFQRQPDVDTVEDRLFDGLRTLEVLEADASKPAGYAAAGRTDAGVSALAQTIALEAPEWLTPRALNAELPGDVRAWAVADPSADFHATHDAARRTYTYHLYASPVEGPQSDSATRDDATVDDDRFRTACDALSGPHDFHNLTPDDHNTERAPTLEATRDGDYLVVTVTAGGFARELVRRLVSLATAVATGESSLEAIDRALEPDPLPGHEGIAPAPPEPLVLTDVTYPDLEFEVDAEAAESARAVFRRQAIARRTGARVAQQLTTGIAADR</sequence>
<dbReference type="SUPFAM" id="SSF55120">
    <property type="entry name" value="Pseudouridine synthase"/>
    <property type="match status" value="1"/>
</dbReference>
<keyword evidence="10" id="KW-1185">Reference proteome</keyword>
<reference evidence="9 10" key="1">
    <citation type="submission" date="2018-10" db="EMBL/GenBank/DDBJ databases">
        <title>Natronolimnobius sp. XQ-INN 246 isolated from Inner Mongolia Autonomous Region of China.</title>
        <authorList>
            <person name="Xue Q."/>
        </authorList>
    </citation>
    <scope>NUCLEOTIDE SEQUENCE [LARGE SCALE GENOMIC DNA]</scope>
    <source>
        <strain evidence="9 10">XQ-INN 246</strain>
    </source>
</reference>
<dbReference type="InterPro" id="IPR020095">
    <property type="entry name" value="PsdUridine_synth_TruA_C"/>
</dbReference>
<dbReference type="InterPro" id="IPR020103">
    <property type="entry name" value="PsdUridine_synth_cat_dom_sf"/>
</dbReference>
<feature type="binding site" evidence="4 6">
    <location>
        <position position="112"/>
    </location>
    <ligand>
        <name>substrate</name>
    </ligand>
</feature>
<comment type="catalytic activity">
    <reaction evidence="4 7">
        <text>uridine(38/39/40) in tRNA = pseudouridine(38/39/40) in tRNA</text>
        <dbReference type="Rhea" id="RHEA:22376"/>
        <dbReference type="Rhea" id="RHEA-COMP:10085"/>
        <dbReference type="Rhea" id="RHEA-COMP:10087"/>
        <dbReference type="ChEBI" id="CHEBI:65314"/>
        <dbReference type="ChEBI" id="CHEBI:65315"/>
        <dbReference type="EC" id="5.4.99.12"/>
    </reaction>
</comment>
<feature type="domain" description="Pseudouridine synthase I TruA alpha/beta" evidence="8">
    <location>
        <begin position="144"/>
        <end position="244"/>
    </location>
</feature>
<gene>
    <name evidence="4 9" type="primary">truA</name>
    <name evidence="9" type="ORF">D8Y22_12190</name>
</gene>
<evidence type="ECO:0000256" key="3">
    <source>
        <dbReference type="ARBA" id="ARBA00023235"/>
    </source>
</evidence>
<dbReference type="RefSeq" id="WP_141464966.1">
    <property type="nucleotide sequence ID" value="NZ_RBZW01000031.1"/>
</dbReference>
<evidence type="ECO:0000256" key="7">
    <source>
        <dbReference type="RuleBase" id="RU003792"/>
    </source>
</evidence>
<dbReference type="OrthoDB" id="25720at2157"/>
<dbReference type="GO" id="GO:0160147">
    <property type="term" value="F:tRNA pseudouridine(38-40) synthase activity"/>
    <property type="evidence" value="ECO:0007669"/>
    <property type="project" value="UniProtKB-EC"/>
</dbReference>
<evidence type="ECO:0000313" key="10">
    <source>
        <dbReference type="Proteomes" id="UP000318864"/>
    </source>
</evidence>
<dbReference type="GO" id="GO:0031119">
    <property type="term" value="P:tRNA pseudouridine synthesis"/>
    <property type="evidence" value="ECO:0007669"/>
    <property type="project" value="UniProtKB-UniRule"/>
</dbReference>
<dbReference type="NCBIfam" id="NF000622">
    <property type="entry name" value="PRK00021.3-3"/>
    <property type="match status" value="1"/>
</dbReference>
<dbReference type="Proteomes" id="UP000318864">
    <property type="component" value="Unassembled WGS sequence"/>
</dbReference>
<dbReference type="InterPro" id="IPR020097">
    <property type="entry name" value="PsdUridine_synth_TruA_a/b_dom"/>
</dbReference>
<dbReference type="InterPro" id="IPR001406">
    <property type="entry name" value="PsdUridine_synth_TruA"/>
</dbReference>
<accession>A0A4S3TLV2</accession>
<evidence type="ECO:0000256" key="6">
    <source>
        <dbReference type="PIRSR" id="PIRSR001430-2"/>
    </source>
</evidence>
<evidence type="ECO:0000256" key="2">
    <source>
        <dbReference type="ARBA" id="ARBA00022694"/>
    </source>
</evidence>
<dbReference type="Gene3D" id="3.30.70.660">
    <property type="entry name" value="Pseudouridine synthase I, catalytic domain, C-terminal subdomain"/>
    <property type="match status" value="1"/>
</dbReference>
<comment type="similarity">
    <text evidence="1 4 7">Belongs to the tRNA pseudouridine synthase TruA family.</text>
</comment>
<comment type="caution">
    <text evidence="9">The sequence shown here is derived from an EMBL/GenBank/DDBJ whole genome shotgun (WGS) entry which is preliminary data.</text>
</comment>
<dbReference type="InterPro" id="IPR020094">
    <property type="entry name" value="TruA/RsuA/RluB/E/F_N"/>
</dbReference>
<dbReference type="PIRSF" id="PIRSF001430">
    <property type="entry name" value="tRNA_psdUrid_synth"/>
    <property type="match status" value="1"/>
</dbReference>
<dbReference type="PANTHER" id="PTHR11142">
    <property type="entry name" value="PSEUDOURIDYLATE SYNTHASE"/>
    <property type="match status" value="1"/>
</dbReference>
<name>A0A4S3TLV2_9EURY</name>
<dbReference type="GO" id="GO:0003723">
    <property type="term" value="F:RNA binding"/>
    <property type="evidence" value="ECO:0007669"/>
    <property type="project" value="InterPro"/>
</dbReference>
<comment type="function">
    <text evidence="4">Formation of pseudouridine at positions 38, 39 and 40 in the anticodon stem and loop of transfer RNAs.</text>
</comment>
<dbReference type="HAMAP" id="MF_00171">
    <property type="entry name" value="TruA"/>
    <property type="match status" value="1"/>
</dbReference>
<evidence type="ECO:0000313" key="9">
    <source>
        <dbReference type="EMBL" id="THE64580.1"/>
    </source>
</evidence>
<keyword evidence="3 4" id="KW-0413">Isomerase</keyword>
<dbReference type="Gene3D" id="3.30.70.580">
    <property type="entry name" value="Pseudouridine synthase I, catalytic domain, N-terminal subdomain"/>
    <property type="match status" value="1"/>
</dbReference>
<dbReference type="EMBL" id="RBZW01000031">
    <property type="protein sequence ID" value="THE64580.1"/>
    <property type="molecule type" value="Genomic_DNA"/>
</dbReference>
<evidence type="ECO:0000256" key="1">
    <source>
        <dbReference type="ARBA" id="ARBA00009375"/>
    </source>
</evidence>
<evidence type="ECO:0000256" key="5">
    <source>
        <dbReference type="PIRSR" id="PIRSR001430-1"/>
    </source>
</evidence>
<proteinExistence type="inferred from homology"/>
<dbReference type="EC" id="5.4.99.12" evidence="4"/>